<gene>
    <name evidence="1" type="ORF">BC349_19660</name>
</gene>
<accession>A0ABR7M7I6</accession>
<dbReference type="EMBL" id="MBUA01000007">
    <property type="protein sequence ID" value="MBC6490690.1"/>
    <property type="molecule type" value="Genomic_DNA"/>
</dbReference>
<proteinExistence type="predicted"/>
<name>A0ABR7M7I6_9BACT</name>
<dbReference type="RefSeq" id="WP_187256054.1">
    <property type="nucleotide sequence ID" value="NZ_JBHULF010000006.1"/>
</dbReference>
<evidence type="ECO:0008006" key="3">
    <source>
        <dbReference type="Google" id="ProtNLM"/>
    </source>
</evidence>
<protein>
    <recommendedName>
        <fullName evidence="3">Outer membrane protein beta-barrel domain-containing protein</fullName>
    </recommendedName>
</protein>
<keyword evidence="2" id="KW-1185">Reference proteome</keyword>
<sequence>MQKFITTFSLCFILTQSFCQTQRKVSTYLQGQYNKTIYDRTIGNNPWGMGLGLQLFLTNNSKLKPTIDLTADAYLEDDKVFRMNSDGTEIVDIGGMVNVFAGASFYPTKTMYLSLVSGPSFVSGQTLLAMKPSFGFYFSEKQRWTGKVSYINVFNRDKKTKEDFGSISLSLGVKLF</sequence>
<organism evidence="1 2">
    <name type="scientific">Flavihumibacter stibioxidans</name>
    <dbReference type="NCBI Taxonomy" id="1834163"/>
    <lineage>
        <taxon>Bacteria</taxon>
        <taxon>Pseudomonadati</taxon>
        <taxon>Bacteroidota</taxon>
        <taxon>Chitinophagia</taxon>
        <taxon>Chitinophagales</taxon>
        <taxon>Chitinophagaceae</taxon>
        <taxon>Flavihumibacter</taxon>
    </lineage>
</organism>
<reference evidence="1 2" key="1">
    <citation type="submission" date="2016-07" db="EMBL/GenBank/DDBJ databases">
        <title>Genome analysis of Flavihumibacter stibioxidans YS-17.</title>
        <authorList>
            <person name="Shi K."/>
            <person name="Han Y."/>
            <person name="Wang G."/>
        </authorList>
    </citation>
    <scope>NUCLEOTIDE SEQUENCE [LARGE SCALE GENOMIC DNA]</scope>
    <source>
        <strain evidence="1 2">YS-17</strain>
    </source>
</reference>
<dbReference type="Proteomes" id="UP000765802">
    <property type="component" value="Unassembled WGS sequence"/>
</dbReference>
<evidence type="ECO:0000313" key="1">
    <source>
        <dbReference type="EMBL" id="MBC6490690.1"/>
    </source>
</evidence>
<comment type="caution">
    <text evidence="1">The sequence shown here is derived from an EMBL/GenBank/DDBJ whole genome shotgun (WGS) entry which is preliminary data.</text>
</comment>
<evidence type="ECO:0000313" key="2">
    <source>
        <dbReference type="Proteomes" id="UP000765802"/>
    </source>
</evidence>